<dbReference type="AlphaFoldDB" id="A0A383TTZ6"/>
<reference evidence="1 2" key="1">
    <citation type="submission" date="2018-09" db="EMBL/GenBank/DDBJ databases">
        <authorList>
            <consortium name="Pathogen Informatics"/>
        </authorList>
    </citation>
    <scope>NUCLEOTIDE SEQUENCE [LARGE SCALE GENOMIC DNA]</scope>
    <source>
        <strain evidence="1 2">OH-22767</strain>
    </source>
</reference>
<proteinExistence type="predicted"/>
<accession>A0A383TTZ6</accession>
<sequence>MQYTGPLKKMLTELKFPIQYYLSLKDDFLHINQLIGQEMEICYIANECKSCRLDKPIFRMGFCKNCFFTAPEANPNIIKPELSQAHLGIETRDLAWEKEFELQPHIVYLAESGSIKVGVTREKQIPFRWIDQGADQAIVLAKTENRYEAGMIEVALKEYYADKTNWRQMLTAKADQFDLIEEKIKAKNFIPTDFQKFYVEEGEVYDFEFPVKTYLPKVKSVKLSLNKPFCGKLMGIKGQYLIFENQEVINVRGNEGKVVTIKI</sequence>
<keyword evidence="2" id="KW-1185">Reference proteome</keyword>
<dbReference type="OrthoDB" id="9775734at2"/>
<gene>
    <name evidence="1" type="ORF">SAMEA104719789_00218</name>
</gene>
<protein>
    <submittedName>
        <fullName evidence="1">Protein of uncharacterized function (DUF2797)</fullName>
    </submittedName>
</protein>
<evidence type="ECO:0000313" key="2">
    <source>
        <dbReference type="Proteomes" id="UP000262142"/>
    </source>
</evidence>
<name>A0A383TTZ6_9FLAO</name>
<dbReference type="InterPro" id="IPR021246">
    <property type="entry name" value="DUF2797"/>
</dbReference>
<dbReference type="Proteomes" id="UP000262142">
    <property type="component" value="Unassembled WGS sequence"/>
</dbReference>
<dbReference type="Pfam" id="PF10977">
    <property type="entry name" value="DUF2797"/>
    <property type="match status" value="1"/>
</dbReference>
<evidence type="ECO:0000313" key="1">
    <source>
        <dbReference type="EMBL" id="SZD71124.1"/>
    </source>
</evidence>
<dbReference type="EMBL" id="UNSC01000001">
    <property type="protein sequence ID" value="SZD71124.1"/>
    <property type="molecule type" value="Genomic_DNA"/>
</dbReference>
<organism evidence="1 2">
    <name type="scientific">Candidatus Ornithobacterium hominis</name>
    <dbReference type="NCBI Taxonomy" id="2497989"/>
    <lineage>
        <taxon>Bacteria</taxon>
        <taxon>Pseudomonadati</taxon>
        <taxon>Bacteroidota</taxon>
        <taxon>Flavobacteriia</taxon>
        <taxon>Flavobacteriales</taxon>
        <taxon>Weeksellaceae</taxon>
        <taxon>Ornithobacterium</taxon>
    </lineage>
</organism>